<feature type="region of interest" description="Disordered" evidence="1">
    <location>
        <begin position="1"/>
        <end position="32"/>
    </location>
</feature>
<organism evidence="2 3">
    <name type="scientific">Halocaridina rubra</name>
    <name type="common">Hawaiian red shrimp</name>
    <dbReference type="NCBI Taxonomy" id="373956"/>
    <lineage>
        <taxon>Eukaryota</taxon>
        <taxon>Metazoa</taxon>
        <taxon>Ecdysozoa</taxon>
        <taxon>Arthropoda</taxon>
        <taxon>Crustacea</taxon>
        <taxon>Multicrustacea</taxon>
        <taxon>Malacostraca</taxon>
        <taxon>Eumalacostraca</taxon>
        <taxon>Eucarida</taxon>
        <taxon>Decapoda</taxon>
        <taxon>Pleocyemata</taxon>
        <taxon>Caridea</taxon>
        <taxon>Atyoidea</taxon>
        <taxon>Atyidae</taxon>
        <taxon>Halocaridina</taxon>
    </lineage>
</organism>
<dbReference type="Proteomes" id="UP001381693">
    <property type="component" value="Unassembled WGS sequence"/>
</dbReference>
<protein>
    <submittedName>
        <fullName evidence="2">Uncharacterized protein</fullName>
    </submittedName>
</protein>
<evidence type="ECO:0000313" key="3">
    <source>
        <dbReference type="Proteomes" id="UP001381693"/>
    </source>
</evidence>
<sequence length="97" mass="10721">MTAEITGLGESYDNVKPVGASATPAPPAQLGVHNTLYPSQMRVERLPFATTPVNAPRTTSDKQSLWQSAYKENKDYSKYMLPQGSTRKKTNEDCKTQ</sequence>
<accession>A0AAN9A6V6</accession>
<keyword evidence="3" id="KW-1185">Reference proteome</keyword>
<name>A0AAN9A6V6_HALRR</name>
<evidence type="ECO:0000256" key="1">
    <source>
        <dbReference type="SAM" id="MobiDB-lite"/>
    </source>
</evidence>
<evidence type="ECO:0000313" key="2">
    <source>
        <dbReference type="EMBL" id="KAK7076359.1"/>
    </source>
</evidence>
<gene>
    <name evidence="2" type="ORF">SK128_019159</name>
</gene>
<reference evidence="2 3" key="1">
    <citation type="submission" date="2023-11" db="EMBL/GenBank/DDBJ databases">
        <title>Halocaridina rubra genome assembly.</title>
        <authorList>
            <person name="Smith C."/>
        </authorList>
    </citation>
    <scope>NUCLEOTIDE SEQUENCE [LARGE SCALE GENOMIC DNA]</scope>
    <source>
        <strain evidence="2">EP-1</strain>
        <tissue evidence="2">Whole</tissue>
    </source>
</reference>
<dbReference type="AlphaFoldDB" id="A0AAN9A6V6"/>
<comment type="caution">
    <text evidence="2">The sequence shown here is derived from an EMBL/GenBank/DDBJ whole genome shotgun (WGS) entry which is preliminary data.</text>
</comment>
<dbReference type="EMBL" id="JAXCGZ010009708">
    <property type="protein sequence ID" value="KAK7076359.1"/>
    <property type="molecule type" value="Genomic_DNA"/>
</dbReference>
<proteinExistence type="predicted"/>